<reference evidence="1 2" key="1">
    <citation type="submission" date="2011-05" db="EMBL/GenBank/DDBJ databases">
        <authorList>
            <person name="Muzny D."/>
            <person name="Qin X."/>
            <person name="Deng J."/>
            <person name="Jiang H."/>
            <person name="Liu Y."/>
            <person name="Qu J."/>
            <person name="Song X.-Z."/>
            <person name="Zhang L."/>
            <person name="Thornton R."/>
            <person name="Coyle M."/>
            <person name="Francisco L."/>
            <person name="Jackson L."/>
            <person name="Javaid M."/>
            <person name="Korchina V."/>
            <person name="Kovar C."/>
            <person name="Mata R."/>
            <person name="Mathew T."/>
            <person name="Ngo R."/>
            <person name="Nguyen L."/>
            <person name="Nguyen N."/>
            <person name="Okwuonu G."/>
            <person name="Ongeri F."/>
            <person name="Pham C."/>
            <person name="Simmons D."/>
            <person name="Wilczek-Boney K."/>
            <person name="Hale W."/>
            <person name="Jakkamsetti A."/>
            <person name="Pham P."/>
            <person name="Ruth R."/>
            <person name="San Lucas F."/>
            <person name="Warren J."/>
            <person name="Zhang J."/>
            <person name="Zhao Z."/>
            <person name="Zhou C."/>
            <person name="Zhu D."/>
            <person name="Lee S."/>
            <person name="Bess C."/>
            <person name="Blankenburg K."/>
            <person name="Forbes L."/>
            <person name="Fu Q."/>
            <person name="Gubbala S."/>
            <person name="Hirani K."/>
            <person name="Jayaseelan J.C."/>
            <person name="Lara F."/>
            <person name="Munidasa M."/>
            <person name="Palculict T."/>
            <person name="Patil S."/>
            <person name="Pu L.-L."/>
            <person name="Saada N."/>
            <person name="Tang L."/>
            <person name="Weissenberger G."/>
            <person name="Zhu Y."/>
            <person name="Hemphill L."/>
            <person name="Shang Y."/>
            <person name="Youmans B."/>
            <person name="Ayvaz T."/>
            <person name="Ross M."/>
            <person name="Santibanez J."/>
            <person name="Aqrawi P."/>
            <person name="Gross S."/>
            <person name="Joshi V."/>
            <person name="Fowler G."/>
            <person name="Nazareth L."/>
            <person name="Reid J."/>
            <person name="Worley K."/>
            <person name="Petrosino J."/>
            <person name="Highlander S."/>
            <person name="Gibbs R."/>
        </authorList>
    </citation>
    <scope>NUCLEOTIDE SEQUENCE [LARGE SCALE GENOMIC DNA]</scope>
    <source>
        <strain evidence="1 2">ATCC 51191</strain>
    </source>
</reference>
<proteinExistence type="predicted"/>
<evidence type="ECO:0000313" key="2">
    <source>
        <dbReference type="Proteomes" id="UP000005392"/>
    </source>
</evidence>
<name>F9ER70_9FUSO</name>
<protein>
    <submittedName>
        <fullName evidence="1">Uncharacterized protein</fullName>
    </submittedName>
</protein>
<gene>
    <name evidence="1" type="ORF">HMPREF9094_2425</name>
</gene>
<keyword evidence="2" id="KW-1185">Reference proteome</keyword>
<dbReference type="Proteomes" id="UP000005392">
    <property type="component" value="Unassembled WGS sequence"/>
</dbReference>
<dbReference type="EMBL" id="AFQD01000517">
    <property type="protein sequence ID" value="EGQ78104.1"/>
    <property type="molecule type" value="Genomic_DNA"/>
</dbReference>
<sequence length="103" mass="12348">MNYDDFIVNELYGNEKYGKKINGLYCFYPKYKDVVFEAFANSEEQKSQVIKFCYETEEELKELKEYAIKFNETHERMKLDIENAIETPTSNRISFPNTYPNKK</sequence>
<dbReference type="AlphaFoldDB" id="F9ER70"/>
<dbReference type="PATRIC" id="fig|997347.4.peg.2194"/>
<dbReference type="HOGENOM" id="CLU_2259696_0_0_0"/>
<organism evidence="1 2">
    <name type="scientific">Fusobacterium animalis ATCC 51191</name>
    <dbReference type="NCBI Taxonomy" id="997347"/>
    <lineage>
        <taxon>Bacteria</taxon>
        <taxon>Fusobacteriati</taxon>
        <taxon>Fusobacteriota</taxon>
        <taxon>Fusobacteriia</taxon>
        <taxon>Fusobacteriales</taxon>
        <taxon>Fusobacteriaceae</taxon>
        <taxon>Fusobacterium</taxon>
    </lineage>
</organism>
<evidence type="ECO:0000313" key="1">
    <source>
        <dbReference type="EMBL" id="EGQ78104.1"/>
    </source>
</evidence>
<accession>F9ER70</accession>
<comment type="caution">
    <text evidence="1">The sequence shown here is derived from an EMBL/GenBank/DDBJ whole genome shotgun (WGS) entry which is preliminary data.</text>
</comment>